<gene>
    <name evidence="1" type="ORF">NDI38_01535</name>
</gene>
<dbReference type="RefSeq" id="WP_190453850.1">
    <property type="nucleotide sequence ID" value="NZ_JAMPLM010000001.1"/>
</dbReference>
<dbReference type="Proteomes" id="UP001476950">
    <property type="component" value="Unassembled WGS sequence"/>
</dbReference>
<accession>A0ABV0KCZ7</accession>
<sequence length="117" mass="13433">MTDTCSQPVPFTGSLLLCDGFVGEEMTISVVLDNGKPALLPYRGTYPPTRYQTVYELTFEQGKLVKTTDRSSDIEAYRQITQAEQLQPGDREKWQTKIRPWISAYHDLTHLDQDYLD</sequence>
<name>A0ABV0KCZ7_9CYAN</name>
<evidence type="ECO:0000313" key="2">
    <source>
        <dbReference type="Proteomes" id="UP001476950"/>
    </source>
</evidence>
<reference evidence="1 2" key="1">
    <citation type="submission" date="2022-04" db="EMBL/GenBank/DDBJ databases">
        <title>Positive selection, recombination, and allopatry shape intraspecific diversity of widespread and dominant cyanobacteria.</title>
        <authorList>
            <person name="Wei J."/>
            <person name="Shu W."/>
            <person name="Hu C."/>
        </authorList>
    </citation>
    <scope>NUCLEOTIDE SEQUENCE [LARGE SCALE GENOMIC DNA]</scope>
    <source>
        <strain evidence="1 2">AS-A4</strain>
    </source>
</reference>
<evidence type="ECO:0000313" key="1">
    <source>
        <dbReference type="EMBL" id="MEP1057098.1"/>
    </source>
</evidence>
<organism evidence="1 2">
    <name type="scientific">Stenomitos frigidus AS-A4</name>
    <dbReference type="NCBI Taxonomy" id="2933935"/>
    <lineage>
        <taxon>Bacteria</taxon>
        <taxon>Bacillati</taxon>
        <taxon>Cyanobacteriota</taxon>
        <taxon>Cyanophyceae</taxon>
        <taxon>Leptolyngbyales</taxon>
        <taxon>Leptolyngbyaceae</taxon>
        <taxon>Stenomitos</taxon>
    </lineage>
</organism>
<keyword evidence="2" id="KW-1185">Reference proteome</keyword>
<proteinExistence type="predicted"/>
<protein>
    <submittedName>
        <fullName evidence="1">Uncharacterized protein</fullName>
    </submittedName>
</protein>
<comment type="caution">
    <text evidence="1">The sequence shown here is derived from an EMBL/GenBank/DDBJ whole genome shotgun (WGS) entry which is preliminary data.</text>
</comment>
<dbReference type="EMBL" id="JAMPLM010000001">
    <property type="protein sequence ID" value="MEP1057098.1"/>
    <property type="molecule type" value="Genomic_DNA"/>
</dbReference>